<evidence type="ECO:0000256" key="9">
    <source>
        <dbReference type="SAM" id="MobiDB-lite"/>
    </source>
</evidence>
<keyword evidence="12" id="KW-1185">Reference proteome</keyword>
<dbReference type="InterPro" id="IPR008271">
    <property type="entry name" value="Ser/Thr_kinase_AS"/>
</dbReference>
<dbReference type="Pfam" id="PF00069">
    <property type="entry name" value="Pkinase"/>
    <property type="match status" value="1"/>
</dbReference>
<dbReference type="FunFam" id="3.30.200.20:FF:000103">
    <property type="entry name" value="Protein kinase C"/>
    <property type="match status" value="1"/>
</dbReference>
<keyword evidence="2" id="KW-0597">Phosphoprotein</keyword>
<evidence type="ECO:0000256" key="4">
    <source>
        <dbReference type="ARBA" id="ARBA00022741"/>
    </source>
</evidence>
<dbReference type="SMART" id="SM00220">
    <property type="entry name" value="S_TKc"/>
    <property type="match status" value="1"/>
</dbReference>
<evidence type="ECO:0000313" key="11">
    <source>
        <dbReference type="EMBL" id="KAG7319653.1"/>
    </source>
</evidence>
<dbReference type="PROSITE" id="PS00108">
    <property type="entry name" value="PROTEIN_KINASE_ST"/>
    <property type="match status" value="1"/>
</dbReference>
<evidence type="ECO:0000313" key="12">
    <source>
        <dbReference type="Proteomes" id="UP000824219"/>
    </source>
</evidence>
<dbReference type="Proteomes" id="UP000824219">
    <property type="component" value="Linkage Group LG20"/>
</dbReference>
<dbReference type="InterPro" id="IPR011009">
    <property type="entry name" value="Kinase-like_dom_sf"/>
</dbReference>
<comment type="similarity">
    <text evidence="8">Belongs to the protein kinase superfamily.</text>
</comment>
<dbReference type="GO" id="GO:0005524">
    <property type="term" value="F:ATP binding"/>
    <property type="evidence" value="ECO:0007669"/>
    <property type="project" value="UniProtKB-UniRule"/>
</dbReference>
<dbReference type="OrthoDB" id="8877376at2759"/>
<keyword evidence="4 7" id="KW-0547">Nucleotide-binding</keyword>
<accession>A0A9D3SHH6</accession>
<organism evidence="11 12">
    <name type="scientific">Hemibagrus wyckioides</name>
    <dbReference type="NCBI Taxonomy" id="337641"/>
    <lineage>
        <taxon>Eukaryota</taxon>
        <taxon>Metazoa</taxon>
        <taxon>Chordata</taxon>
        <taxon>Craniata</taxon>
        <taxon>Vertebrata</taxon>
        <taxon>Euteleostomi</taxon>
        <taxon>Actinopterygii</taxon>
        <taxon>Neopterygii</taxon>
        <taxon>Teleostei</taxon>
        <taxon>Ostariophysi</taxon>
        <taxon>Siluriformes</taxon>
        <taxon>Bagridae</taxon>
        <taxon>Hemibagrus</taxon>
    </lineage>
</organism>
<feature type="domain" description="Protein kinase" evidence="10">
    <location>
        <begin position="81"/>
        <end position="251"/>
    </location>
</feature>
<dbReference type="PROSITE" id="PS50011">
    <property type="entry name" value="PROTEIN_KINASE_DOM"/>
    <property type="match status" value="1"/>
</dbReference>
<dbReference type="InterPro" id="IPR000719">
    <property type="entry name" value="Prot_kinase_dom"/>
</dbReference>
<keyword evidence="1 8" id="KW-0723">Serine/threonine-protein kinase</keyword>
<dbReference type="GO" id="GO:0004674">
    <property type="term" value="F:protein serine/threonine kinase activity"/>
    <property type="evidence" value="ECO:0007669"/>
    <property type="project" value="UniProtKB-KW"/>
</dbReference>
<dbReference type="FunFam" id="1.10.510.10:FF:000551">
    <property type="entry name" value="Non-specific serine/threonine protein kinase"/>
    <property type="match status" value="1"/>
</dbReference>
<dbReference type="EMBL" id="JAHKSW010000020">
    <property type="protein sequence ID" value="KAG7319653.1"/>
    <property type="molecule type" value="Genomic_DNA"/>
</dbReference>
<dbReference type="SUPFAM" id="SSF56112">
    <property type="entry name" value="Protein kinase-like (PK-like)"/>
    <property type="match status" value="1"/>
</dbReference>
<feature type="region of interest" description="Disordered" evidence="9">
    <location>
        <begin position="40"/>
        <end position="74"/>
    </location>
</feature>
<dbReference type="InterPro" id="IPR017441">
    <property type="entry name" value="Protein_kinase_ATP_BS"/>
</dbReference>
<feature type="compositionally biased region" description="Acidic residues" evidence="9">
    <location>
        <begin position="61"/>
        <end position="71"/>
    </location>
</feature>
<dbReference type="Gene3D" id="1.10.510.10">
    <property type="entry name" value="Transferase(Phosphotransferase) domain 1"/>
    <property type="match status" value="1"/>
</dbReference>
<comment type="caution">
    <text evidence="11">The sequence shown here is derived from an EMBL/GenBank/DDBJ whole genome shotgun (WGS) entry which is preliminary data.</text>
</comment>
<keyword evidence="3" id="KW-0808">Transferase</keyword>
<evidence type="ECO:0000256" key="8">
    <source>
        <dbReference type="RuleBase" id="RU000304"/>
    </source>
</evidence>
<reference evidence="11 12" key="1">
    <citation type="submission" date="2021-06" db="EMBL/GenBank/DDBJ databases">
        <title>Chromosome-level genome assembly of the red-tail catfish (Hemibagrus wyckioides).</title>
        <authorList>
            <person name="Shao F."/>
        </authorList>
    </citation>
    <scope>NUCLEOTIDE SEQUENCE [LARGE SCALE GENOMIC DNA]</scope>
    <source>
        <strain evidence="11">EC202008001</strain>
        <tissue evidence="11">Blood</tissue>
    </source>
</reference>
<dbReference type="PANTHER" id="PTHR24351">
    <property type="entry name" value="RIBOSOMAL PROTEIN S6 KINASE"/>
    <property type="match status" value="1"/>
</dbReference>
<dbReference type="Gene3D" id="3.30.200.20">
    <property type="entry name" value="Phosphorylase Kinase, domain 1"/>
    <property type="match status" value="1"/>
</dbReference>
<dbReference type="AlphaFoldDB" id="A0A9D3SHH6"/>
<protein>
    <recommendedName>
        <fullName evidence="10">Protein kinase domain-containing protein</fullName>
    </recommendedName>
</protein>
<dbReference type="PROSITE" id="PS00107">
    <property type="entry name" value="PROTEIN_KINASE_ATP"/>
    <property type="match status" value="1"/>
</dbReference>
<name>A0A9D3SHH6_9TELE</name>
<sequence>MGNSLTYFRRLRRKNKVKRGVADEVQAISLKSVQILEKSSEDAAPQPLEEAEKTLSLNECNSEESREDEELQPERKSLEDFNFLSVLGKGTYGKVILSELKGTDEVYALKFMKKETIWEYENISCTFMERRILALASEHPYLTHLYCSFQTSDSLCFAMEFVNGGDLAFHISCSCGFDEPRTRFYAAEIACALMFLHRNGIIHRDLKPGNILLDADGHCKLADFGLCAEGILDGKTANTFCGTPNYMAPEC</sequence>
<feature type="binding site" evidence="7">
    <location>
        <position position="110"/>
    </location>
    <ligand>
        <name>ATP</name>
        <dbReference type="ChEBI" id="CHEBI:30616"/>
    </ligand>
</feature>
<evidence type="ECO:0000256" key="1">
    <source>
        <dbReference type="ARBA" id="ARBA00022527"/>
    </source>
</evidence>
<evidence type="ECO:0000256" key="7">
    <source>
        <dbReference type="PROSITE-ProRule" id="PRU10141"/>
    </source>
</evidence>
<proteinExistence type="inferred from homology"/>
<evidence type="ECO:0000259" key="10">
    <source>
        <dbReference type="PROSITE" id="PS50011"/>
    </source>
</evidence>
<evidence type="ECO:0000256" key="2">
    <source>
        <dbReference type="ARBA" id="ARBA00022553"/>
    </source>
</evidence>
<evidence type="ECO:0000256" key="3">
    <source>
        <dbReference type="ARBA" id="ARBA00022679"/>
    </source>
</evidence>
<evidence type="ECO:0000256" key="5">
    <source>
        <dbReference type="ARBA" id="ARBA00022777"/>
    </source>
</evidence>
<evidence type="ECO:0000256" key="6">
    <source>
        <dbReference type="ARBA" id="ARBA00022840"/>
    </source>
</evidence>
<keyword evidence="5" id="KW-0418">Kinase</keyword>
<gene>
    <name evidence="11" type="ORF">KOW79_016796</name>
</gene>
<keyword evidence="6 7" id="KW-0067">ATP-binding</keyword>